<dbReference type="PROSITE" id="PS00028">
    <property type="entry name" value="ZINC_FINGER_C2H2_1"/>
    <property type="match status" value="2"/>
</dbReference>
<dbReference type="EMBL" id="GAIX01006949">
    <property type="protein sequence ID" value="JAA85611.1"/>
    <property type="molecule type" value="Transcribed_RNA"/>
</dbReference>
<feature type="domain" description="C2H2-type" evidence="8">
    <location>
        <begin position="15"/>
        <end position="43"/>
    </location>
</feature>
<dbReference type="GO" id="GO:0008270">
    <property type="term" value="F:zinc ion binding"/>
    <property type="evidence" value="ECO:0007669"/>
    <property type="project" value="UniProtKB-KW"/>
</dbReference>
<dbReference type="InterPro" id="IPR013087">
    <property type="entry name" value="Znf_C2H2_type"/>
</dbReference>
<evidence type="ECO:0000313" key="9">
    <source>
        <dbReference type="EMBL" id="JAA85611.1"/>
    </source>
</evidence>
<evidence type="ECO:0000256" key="7">
    <source>
        <dbReference type="PROSITE-ProRule" id="PRU00042"/>
    </source>
</evidence>
<proteinExistence type="predicted"/>
<evidence type="ECO:0000256" key="5">
    <source>
        <dbReference type="ARBA" id="ARBA00022833"/>
    </source>
</evidence>
<feature type="domain" description="C2H2-type" evidence="8">
    <location>
        <begin position="44"/>
        <end position="71"/>
    </location>
</feature>
<evidence type="ECO:0000256" key="4">
    <source>
        <dbReference type="ARBA" id="ARBA00022771"/>
    </source>
</evidence>
<comment type="subcellular location">
    <subcellularLocation>
        <location evidence="1">Nucleus</location>
    </subcellularLocation>
</comment>
<dbReference type="PANTHER" id="PTHR24406">
    <property type="entry name" value="TRANSCRIPTIONAL REPRESSOR CTCFL-RELATED"/>
    <property type="match status" value="1"/>
</dbReference>
<dbReference type="InterPro" id="IPR036236">
    <property type="entry name" value="Znf_C2H2_sf"/>
</dbReference>
<dbReference type="SUPFAM" id="SSF57667">
    <property type="entry name" value="beta-beta-alpha zinc fingers"/>
    <property type="match status" value="2"/>
</dbReference>
<dbReference type="InterPro" id="IPR050888">
    <property type="entry name" value="ZnF_C2H2-type_TF"/>
</dbReference>
<dbReference type="Pfam" id="PF00096">
    <property type="entry name" value="zf-C2H2"/>
    <property type="match status" value="2"/>
</dbReference>
<keyword evidence="3" id="KW-0677">Repeat</keyword>
<reference evidence="9" key="2">
    <citation type="submission" date="2013-05" db="EMBL/GenBank/DDBJ databases">
        <authorList>
            <person name="Carter J.-M."/>
            <person name="Baker S.C."/>
            <person name="Pink R."/>
            <person name="Carter D.R.F."/>
            <person name="Collins A."/>
            <person name="Tomlin J."/>
            <person name="Gibbs M."/>
            <person name="Breuker C.J."/>
        </authorList>
    </citation>
    <scope>NUCLEOTIDE SEQUENCE</scope>
    <source>
        <tissue evidence="9">Ovary</tissue>
    </source>
</reference>
<dbReference type="GO" id="GO:0005634">
    <property type="term" value="C:nucleus"/>
    <property type="evidence" value="ECO:0007669"/>
    <property type="project" value="UniProtKB-SubCell"/>
</dbReference>
<protein>
    <submittedName>
        <fullName evidence="9">Zinc finger protein</fullName>
    </submittedName>
</protein>
<organism evidence="9">
    <name type="scientific">Pararge aegeria</name>
    <name type="common">speckled wood butterfly</name>
    <dbReference type="NCBI Taxonomy" id="116150"/>
    <lineage>
        <taxon>Eukaryota</taxon>
        <taxon>Metazoa</taxon>
        <taxon>Ecdysozoa</taxon>
        <taxon>Arthropoda</taxon>
        <taxon>Hexapoda</taxon>
        <taxon>Insecta</taxon>
        <taxon>Pterygota</taxon>
        <taxon>Neoptera</taxon>
        <taxon>Endopterygota</taxon>
        <taxon>Lepidoptera</taxon>
        <taxon>Glossata</taxon>
        <taxon>Ditrysia</taxon>
        <taxon>Papilionoidea</taxon>
        <taxon>Nymphalidae</taxon>
        <taxon>Satyrinae</taxon>
        <taxon>Satyrini</taxon>
        <taxon>Parargina</taxon>
        <taxon>Pararge</taxon>
    </lineage>
</organism>
<sequence>MIVHLRTHNDGPRKYQCDKCPSSHHTASNLLNHKRKAHELVKRFACHICGKTFYTRNSFNKHVDTHSDTKPFECPVCHNRFARRWNWKYHMLKQHDVTLPPKKRGSRKLNSVVG</sequence>
<name>S4P280_9NEOP</name>
<evidence type="ECO:0000256" key="2">
    <source>
        <dbReference type="ARBA" id="ARBA00022723"/>
    </source>
</evidence>
<evidence type="ECO:0000256" key="1">
    <source>
        <dbReference type="ARBA" id="ARBA00004123"/>
    </source>
</evidence>
<accession>S4P280</accession>
<keyword evidence="4 7" id="KW-0863">Zinc-finger</keyword>
<keyword evidence="2" id="KW-0479">Metal-binding</keyword>
<evidence type="ECO:0000259" key="8">
    <source>
        <dbReference type="PROSITE" id="PS50157"/>
    </source>
</evidence>
<keyword evidence="6" id="KW-0539">Nucleus</keyword>
<dbReference type="AlphaFoldDB" id="S4P280"/>
<dbReference type="SMART" id="SM00355">
    <property type="entry name" value="ZnF_C2H2"/>
    <property type="match status" value="3"/>
</dbReference>
<evidence type="ECO:0000256" key="3">
    <source>
        <dbReference type="ARBA" id="ARBA00022737"/>
    </source>
</evidence>
<dbReference type="Gene3D" id="3.30.160.60">
    <property type="entry name" value="Classic Zinc Finger"/>
    <property type="match status" value="3"/>
</dbReference>
<dbReference type="FunFam" id="3.30.160.60:FF:000100">
    <property type="entry name" value="Zinc finger 45-like"/>
    <property type="match status" value="1"/>
</dbReference>
<keyword evidence="5" id="KW-0862">Zinc</keyword>
<evidence type="ECO:0000256" key="6">
    <source>
        <dbReference type="ARBA" id="ARBA00023242"/>
    </source>
</evidence>
<dbReference type="PROSITE" id="PS50157">
    <property type="entry name" value="ZINC_FINGER_C2H2_2"/>
    <property type="match status" value="2"/>
</dbReference>
<reference evidence="9" key="1">
    <citation type="journal article" date="2013" name="BMC Genomics">
        <title>Unscrambling butterfly oogenesis.</title>
        <authorList>
            <person name="Carter J.M."/>
            <person name="Baker S.C."/>
            <person name="Pink R."/>
            <person name="Carter D.R."/>
            <person name="Collins A."/>
            <person name="Tomlin J."/>
            <person name="Gibbs M."/>
            <person name="Breuker C.J."/>
        </authorList>
    </citation>
    <scope>NUCLEOTIDE SEQUENCE</scope>
    <source>
        <tissue evidence="9">Ovary</tissue>
    </source>
</reference>